<proteinExistence type="predicted"/>
<dbReference type="AlphaFoldDB" id="A0A834IAJ8"/>
<evidence type="ECO:0000256" key="3">
    <source>
        <dbReference type="SAM" id="MobiDB-lite"/>
    </source>
</evidence>
<dbReference type="GO" id="GO:0046872">
    <property type="term" value="F:metal ion binding"/>
    <property type="evidence" value="ECO:0007669"/>
    <property type="project" value="UniProtKB-KW"/>
</dbReference>
<keyword evidence="5" id="KW-1185">Reference proteome</keyword>
<dbReference type="InterPro" id="IPR001952">
    <property type="entry name" value="Alkaline_phosphatase"/>
</dbReference>
<dbReference type="PANTHER" id="PTHR11596">
    <property type="entry name" value="ALKALINE PHOSPHATASE"/>
    <property type="match status" value="1"/>
</dbReference>
<dbReference type="GO" id="GO:0004035">
    <property type="term" value="F:alkaline phosphatase activity"/>
    <property type="evidence" value="ECO:0007669"/>
    <property type="project" value="UniProtKB-EC"/>
</dbReference>
<evidence type="ECO:0000313" key="5">
    <source>
        <dbReference type="Proteomes" id="UP000625711"/>
    </source>
</evidence>
<comment type="cofactor">
    <cofactor evidence="2">
        <name>Mg(2+)</name>
        <dbReference type="ChEBI" id="CHEBI:18420"/>
    </cofactor>
    <text evidence="2">Binds 1 Mg(2+) ion.</text>
</comment>
<keyword evidence="2" id="KW-0460">Magnesium</keyword>
<feature type="binding site" evidence="2">
    <location>
        <position position="46"/>
    </location>
    <ligand>
        <name>Mg(2+)</name>
        <dbReference type="ChEBI" id="CHEBI:18420"/>
    </ligand>
</feature>
<dbReference type="EC" id="3.1.3.1" evidence="1"/>
<name>A0A834IAJ8_RHYFE</name>
<dbReference type="Gene3D" id="3.40.720.10">
    <property type="entry name" value="Alkaline Phosphatase, subunit A"/>
    <property type="match status" value="1"/>
</dbReference>
<accession>A0A834IAJ8</accession>
<organism evidence="4 5">
    <name type="scientific">Rhynchophorus ferrugineus</name>
    <name type="common">Red palm weevil</name>
    <name type="synonym">Curculio ferrugineus</name>
    <dbReference type="NCBI Taxonomy" id="354439"/>
    <lineage>
        <taxon>Eukaryota</taxon>
        <taxon>Metazoa</taxon>
        <taxon>Ecdysozoa</taxon>
        <taxon>Arthropoda</taxon>
        <taxon>Hexapoda</taxon>
        <taxon>Insecta</taxon>
        <taxon>Pterygota</taxon>
        <taxon>Neoptera</taxon>
        <taxon>Endopterygota</taxon>
        <taxon>Coleoptera</taxon>
        <taxon>Polyphaga</taxon>
        <taxon>Cucujiformia</taxon>
        <taxon>Curculionidae</taxon>
        <taxon>Dryophthorinae</taxon>
        <taxon>Rhynchophorus</taxon>
    </lineage>
</organism>
<dbReference type="EMBL" id="JAACXV010008937">
    <property type="protein sequence ID" value="KAF7275856.1"/>
    <property type="molecule type" value="Genomic_DNA"/>
</dbReference>
<gene>
    <name evidence="4" type="ORF">GWI33_011202</name>
</gene>
<protein>
    <recommendedName>
        <fullName evidence="1">alkaline phosphatase</fullName>
        <ecNumber evidence="1">3.1.3.1</ecNumber>
    </recommendedName>
</protein>
<dbReference type="Proteomes" id="UP000625711">
    <property type="component" value="Unassembled WGS sequence"/>
</dbReference>
<feature type="non-terminal residue" evidence="4">
    <location>
        <position position="1"/>
    </location>
</feature>
<dbReference type="InterPro" id="IPR017850">
    <property type="entry name" value="Alkaline_phosphatase_core_sf"/>
</dbReference>
<dbReference type="PANTHER" id="PTHR11596:SF91">
    <property type="entry name" value="ALKALINE PHOSPHATASE-RELATED"/>
    <property type="match status" value="1"/>
</dbReference>
<feature type="region of interest" description="Disordered" evidence="3">
    <location>
        <begin position="1"/>
        <end position="22"/>
    </location>
</feature>
<dbReference type="OrthoDB" id="5818554at2759"/>
<reference evidence="4" key="1">
    <citation type="submission" date="2020-08" db="EMBL/GenBank/DDBJ databases">
        <title>Genome sequencing and assembly of the red palm weevil Rhynchophorus ferrugineus.</title>
        <authorList>
            <person name="Dias G.B."/>
            <person name="Bergman C.M."/>
            <person name="Manee M."/>
        </authorList>
    </citation>
    <scope>NUCLEOTIDE SEQUENCE</scope>
    <source>
        <strain evidence="4">AA-2017</strain>
        <tissue evidence="4">Whole larva</tissue>
    </source>
</reference>
<evidence type="ECO:0000256" key="1">
    <source>
        <dbReference type="ARBA" id="ARBA00012647"/>
    </source>
</evidence>
<evidence type="ECO:0000313" key="4">
    <source>
        <dbReference type="EMBL" id="KAF7275856.1"/>
    </source>
</evidence>
<dbReference type="Pfam" id="PF00245">
    <property type="entry name" value="Alk_phosphatase"/>
    <property type="match status" value="1"/>
</dbReference>
<sequence>LFSYSHMDFEADRDPGPSGDPSLADMTRSALSILLKNPKGFLLVVEG</sequence>
<dbReference type="SUPFAM" id="SSF53649">
    <property type="entry name" value="Alkaline phosphatase-like"/>
    <property type="match status" value="1"/>
</dbReference>
<comment type="caution">
    <text evidence="4">The sequence shown here is derived from an EMBL/GenBank/DDBJ whole genome shotgun (WGS) entry which is preliminary data.</text>
</comment>
<evidence type="ECO:0000256" key="2">
    <source>
        <dbReference type="PIRSR" id="PIRSR601952-2"/>
    </source>
</evidence>
<keyword evidence="2" id="KW-0479">Metal-binding</keyword>